<dbReference type="SMART" id="SM00530">
    <property type="entry name" value="HTH_XRE"/>
    <property type="match status" value="1"/>
</dbReference>
<dbReference type="PROSITE" id="PS50943">
    <property type="entry name" value="HTH_CROC1"/>
    <property type="match status" value="1"/>
</dbReference>
<organism evidence="3 4">
    <name type="scientific">Rhodoglobus vestalii</name>
    <dbReference type="NCBI Taxonomy" id="193384"/>
    <lineage>
        <taxon>Bacteria</taxon>
        <taxon>Bacillati</taxon>
        <taxon>Actinomycetota</taxon>
        <taxon>Actinomycetes</taxon>
        <taxon>Micrococcales</taxon>
        <taxon>Microbacteriaceae</taxon>
        <taxon>Rhodoglobus</taxon>
    </lineage>
</organism>
<dbReference type="Gene3D" id="1.10.260.40">
    <property type="entry name" value="lambda repressor-like DNA-binding domains"/>
    <property type="match status" value="1"/>
</dbReference>
<dbReference type="RefSeq" id="WP_141990574.1">
    <property type="nucleotide sequence ID" value="NZ_VFRA01000001.1"/>
</dbReference>
<keyword evidence="1" id="KW-1133">Transmembrane helix</keyword>
<evidence type="ECO:0000313" key="4">
    <source>
        <dbReference type="Proteomes" id="UP000316560"/>
    </source>
</evidence>
<feature type="transmembrane region" description="Helical" evidence="1">
    <location>
        <begin position="92"/>
        <end position="111"/>
    </location>
</feature>
<proteinExistence type="predicted"/>
<evidence type="ECO:0000259" key="2">
    <source>
        <dbReference type="PROSITE" id="PS50943"/>
    </source>
</evidence>
<dbReference type="AlphaFoldDB" id="A0A8H2K769"/>
<sequence length="168" mass="18845">MNETRIVELRRERAWTQEKLADECGVGIRTIQRLEAGSDASLETLSLVADTLGVPVRELFATIESDELSGRVDSFESRANDQQAARDRLSGGWFWLFIGVGIVVVLLGATLGQLGSVIFVAYWAGGPFIFLALRRLYLDPLLDAKFPRSRSRHARRIQKRREAKVRAS</sequence>
<keyword evidence="1" id="KW-0812">Transmembrane</keyword>
<keyword evidence="3" id="KW-0238">DNA-binding</keyword>
<keyword evidence="1" id="KW-0472">Membrane</keyword>
<evidence type="ECO:0000313" key="3">
    <source>
        <dbReference type="EMBL" id="TQO20189.1"/>
    </source>
</evidence>
<dbReference type="Proteomes" id="UP000316560">
    <property type="component" value="Unassembled WGS sequence"/>
</dbReference>
<reference evidence="3 4" key="1">
    <citation type="submission" date="2019-06" db="EMBL/GenBank/DDBJ databases">
        <title>Sequencing the genomes of 1000 actinobacteria strains.</title>
        <authorList>
            <person name="Klenk H.-P."/>
        </authorList>
    </citation>
    <scope>NUCLEOTIDE SEQUENCE [LARGE SCALE GENOMIC DNA]</scope>
    <source>
        <strain evidence="3 4">DSM 21947</strain>
    </source>
</reference>
<dbReference type="InterPro" id="IPR001387">
    <property type="entry name" value="Cro/C1-type_HTH"/>
</dbReference>
<comment type="caution">
    <text evidence="3">The sequence shown here is derived from an EMBL/GenBank/DDBJ whole genome shotgun (WGS) entry which is preliminary data.</text>
</comment>
<dbReference type="CDD" id="cd00093">
    <property type="entry name" value="HTH_XRE"/>
    <property type="match status" value="1"/>
</dbReference>
<dbReference type="Pfam" id="PF01381">
    <property type="entry name" value="HTH_3"/>
    <property type="match status" value="1"/>
</dbReference>
<dbReference type="OrthoDB" id="513181at2"/>
<dbReference type="EMBL" id="VFRA01000001">
    <property type="protein sequence ID" value="TQO20189.1"/>
    <property type="molecule type" value="Genomic_DNA"/>
</dbReference>
<dbReference type="GO" id="GO:0003677">
    <property type="term" value="F:DNA binding"/>
    <property type="evidence" value="ECO:0007669"/>
    <property type="project" value="UniProtKB-KW"/>
</dbReference>
<evidence type="ECO:0000256" key="1">
    <source>
        <dbReference type="SAM" id="Phobius"/>
    </source>
</evidence>
<keyword evidence="4" id="KW-1185">Reference proteome</keyword>
<feature type="transmembrane region" description="Helical" evidence="1">
    <location>
        <begin position="117"/>
        <end position="138"/>
    </location>
</feature>
<feature type="domain" description="HTH cro/C1-type" evidence="2">
    <location>
        <begin position="6"/>
        <end position="59"/>
    </location>
</feature>
<dbReference type="InterPro" id="IPR010982">
    <property type="entry name" value="Lambda_DNA-bd_dom_sf"/>
</dbReference>
<name>A0A8H2K769_9MICO</name>
<protein>
    <submittedName>
        <fullName evidence="3">DNA-binding XRE family transcriptional regulator</fullName>
    </submittedName>
</protein>
<dbReference type="SUPFAM" id="SSF47413">
    <property type="entry name" value="lambda repressor-like DNA-binding domains"/>
    <property type="match status" value="1"/>
</dbReference>
<gene>
    <name evidence="3" type="ORF">FB472_1807</name>
</gene>
<accession>A0A8H2K769</accession>